<protein>
    <submittedName>
        <fullName evidence="1">U6 snRNA-associated Sm-like protein LSm3-like</fullName>
    </submittedName>
</protein>
<comment type="caution">
    <text evidence="1">The sequence shown here is derived from an EMBL/GenBank/DDBJ whole genome shotgun (WGS) entry which is preliminary data.</text>
</comment>
<accession>A0A6A3A3N4</accession>
<dbReference type="Proteomes" id="UP000436088">
    <property type="component" value="Unassembled WGS sequence"/>
</dbReference>
<dbReference type="EMBL" id="VEPZ02001049">
    <property type="protein sequence ID" value="KAE8697739.1"/>
    <property type="molecule type" value="Genomic_DNA"/>
</dbReference>
<name>A0A6A3A3N4_HIBSY</name>
<evidence type="ECO:0000313" key="2">
    <source>
        <dbReference type="Proteomes" id="UP000436088"/>
    </source>
</evidence>
<proteinExistence type="predicted"/>
<sequence>MTMEQSERSYLLLGGYAAGQHVYHLQTDSNEDVYIVFCPQRPDGSAQTSGPSPREKEKDDVRKILSSKHLFYEEMCSYHNGNILHLPHDLQLQRSLQLALRRESASHGDNRVICGASGISTKKSRQSQVHKDSCFQNLLNSQHCHNNSFSYPSVAQANANQALLDYSRDAWMQKQWIESRTLQLEEKKLQIQVELEKQRFKWQRFSKRRDRELDKMRMENERMKLEMNE</sequence>
<reference evidence="1" key="1">
    <citation type="submission" date="2019-09" db="EMBL/GenBank/DDBJ databases">
        <title>Draft genome information of white flower Hibiscus syriacus.</title>
        <authorList>
            <person name="Kim Y.-M."/>
        </authorList>
    </citation>
    <scope>NUCLEOTIDE SEQUENCE [LARGE SCALE GENOMIC DNA]</scope>
    <source>
        <strain evidence="1">YM2019G1</strain>
    </source>
</reference>
<dbReference type="PANTHER" id="PTHR46327">
    <property type="entry name" value="F16F4.11 PROTEIN-RELATED"/>
    <property type="match status" value="1"/>
</dbReference>
<evidence type="ECO:0000313" key="1">
    <source>
        <dbReference type="EMBL" id="KAE8697739.1"/>
    </source>
</evidence>
<keyword evidence="2" id="KW-1185">Reference proteome</keyword>
<dbReference type="AlphaFoldDB" id="A0A6A3A3N4"/>
<gene>
    <name evidence="1" type="ORF">F3Y22_tig00110610pilonHSYRG00207</name>
</gene>
<organism evidence="1 2">
    <name type="scientific">Hibiscus syriacus</name>
    <name type="common">Rose of Sharon</name>
    <dbReference type="NCBI Taxonomy" id="106335"/>
    <lineage>
        <taxon>Eukaryota</taxon>
        <taxon>Viridiplantae</taxon>
        <taxon>Streptophyta</taxon>
        <taxon>Embryophyta</taxon>
        <taxon>Tracheophyta</taxon>
        <taxon>Spermatophyta</taxon>
        <taxon>Magnoliopsida</taxon>
        <taxon>eudicotyledons</taxon>
        <taxon>Gunneridae</taxon>
        <taxon>Pentapetalae</taxon>
        <taxon>rosids</taxon>
        <taxon>malvids</taxon>
        <taxon>Malvales</taxon>
        <taxon>Malvaceae</taxon>
        <taxon>Malvoideae</taxon>
        <taxon>Hibiscus</taxon>
    </lineage>
</organism>
<dbReference type="PANTHER" id="PTHR46327:SF3">
    <property type="entry name" value="TRANSCRIPTION FACTOR"/>
    <property type="match status" value="1"/>
</dbReference>